<feature type="signal peptide" evidence="1">
    <location>
        <begin position="1"/>
        <end position="19"/>
    </location>
</feature>
<keyword evidence="1" id="KW-0732">Signal</keyword>
<gene>
    <name evidence="3" type="ORF">Q766_19185</name>
</gene>
<dbReference type="SMART" id="SM00642">
    <property type="entry name" value="Aamy"/>
    <property type="match status" value="1"/>
</dbReference>
<evidence type="ECO:0000256" key="1">
    <source>
        <dbReference type="SAM" id="SignalP"/>
    </source>
</evidence>
<sequence length="451" mass="50079">MKKLFVSVICFFGVTTAFAQTDVIYNVYQRSFFDSDANNNGDLEGVRQKLDYLQGLGVTTIQLAPIYQADLKKSTNATAFEKVAPEYGNFVNYRNLAQELHRRGMRLYQEIELDYLQIIAGQDKNPKIKESVVKVLKYWADPNSDGKFYDGTDGFVIANMSDKPEGTLKNVSLLKDFWAPIIAELKKVNPALHIIAEPDNKNSAGSQYYKAGADKVVAVKLQNAIASLNKKSIVAAADSTFNYLPEGKLPIVFIENTTTKLFANDNSNINRLKAGAALNLLIGGIPSVYYGQELGMKGDTALPEAYEWFAADSGKGLALWYKDSPLWDNRTAKANDGISLEEEQKDANSLWNFYRTLFKIKATEDAVTGIYKNLANNNDAVFSFTRTSDKGSVLVVINLSADKHQVLFDNDGVTRLDVLKLLAGQPDVKFARGSRSIALPPYAVQVWKILR</sequence>
<dbReference type="PANTHER" id="PTHR10357:SF179">
    <property type="entry name" value="NEUTRAL AND BASIC AMINO ACID TRANSPORT PROTEIN RBAT"/>
    <property type="match status" value="1"/>
</dbReference>
<dbReference type="PANTHER" id="PTHR10357">
    <property type="entry name" value="ALPHA-AMYLASE FAMILY MEMBER"/>
    <property type="match status" value="1"/>
</dbReference>
<evidence type="ECO:0000259" key="2">
    <source>
        <dbReference type="SMART" id="SM00642"/>
    </source>
</evidence>
<proteinExistence type="predicted"/>
<dbReference type="Pfam" id="PF00128">
    <property type="entry name" value="Alpha-amylase"/>
    <property type="match status" value="2"/>
</dbReference>
<dbReference type="STRING" id="1121898.GCA_000422725_04048"/>
<dbReference type="GO" id="GO:0009313">
    <property type="term" value="P:oligosaccharide catabolic process"/>
    <property type="evidence" value="ECO:0007669"/>
    <property type="project" value="TreeGrafter"/>
</dbReference>
<dbReference type="Proteomes" id="UP000030111">
    <property type="component" value="Unassembled WGS sequence"/>
</dbReference>
<feature type="domain" description="Glycosyl hydrolase family 13 catalytic" evidence="2">
    <location>
        <begin position="26"/>
        <end position="361"/>
    </location>
</feature>
<dbReference type="SUPFAM" id="SSF51445">
    <property type="entry name" value="(Trans)glycosidases"/>
    <property type="match status" value="1"/>
</dbReference>
<dbReference type="InterPro" id="IPR006047">
    <property type="entry name" value="GH13_cat_dom"/>
</dbReference>
<dbReference type="EMBL" id="JRLY01000023">
    <property type="protein sequence ID" value="KGO91180.1"/>
    <property type="molecule type" value="Genomic_DNA"/>
</dbReference>
<dbReference type="InterPro" id="IPR013780">
    <property type="entry name" value="Glyco_hydro_b"/>
</dbReference>
<dbReference type="InterPro" id="IPR017853">
    <property type="entry name" value="GH"/>
</dbReference>
<comment type="caution">
    <text evidence="3">The sequence shown here is derived from an EMBL/GenBank/DDBJ whole genome shotgun (WGS) entry which is preliminary data.</text>
</comment>
<dbReference type="Gene3D" id="2.60.40.1180">
    <property type="entry name" value="Golgi alpha-mannosidase II"/>
    <property type="match status" value="1"/>
</dbReference>
<keyword evidence="4" id="KW-1185">Reference proteome</keyword>
<protein>
    <recommendedName>
        <fullName evidence="2">Glycosyl hydrolase family 13 catalytic domain-containing protein</fullName>
    </recommendedName>
</protein>
<dbReference type="eggNOG" id="COG0366">
    <property type="taxonomic scope" value="Bacteria"/>
</dbReference>
<dbReference type="AlphaFoldDB" id="A0A0A2MSJ4"/>
<evidence type="ECO:0000313" key="3">
    <source>
        <dbReference type="EMBL" id="KGO91180.1"/>
    </source>
</evidence>
<name>A0A0A2MSJ4_9FLAO</name>
<organism evidence="3 4">
    <name type="scientific">Flavobacterium subsaxonicum WB 4.1-42 = DSM 21790</name>
    <dbReference type="NCBI Taxonomy" id="1121898"/>
    <lineage>
        <taxon>Bacteria</taxon>
        <taxon>Pseudomonadati</taxon>
        <taxon>Bacteroidota</taxon>
        <taxon>Flavobacteriia</taxon>
        <taxon>Flavobacteriales</taxon>
        <taxon>Flavobacteriaceae</taxon>
        <taxon>Flavobacterium</taxon>
    </lineage>
</organism>
<dbReference type="GO" id="GO:0004556">
    <property type="term" value="F:alpha-amylase activity"/>
    <property type="evidence" value="ECO:0007669"/>
    <property type="project" value="TreeGrafter"/>
</dbReference>
<reference evidence="3 4" key="1">
    <citation type="submission" date="2013-09" db="EMBL/GenBank/DDBJ databases">
        <authorList>
            <person name="Zeng Z."/>
            <person name="Chen C."/>
        </authorList>
    </citation>
    <scope>NUCLEOTIDE SEQUENCE [LARGE SCALE GENOMIC DNA]</scope>
    <source>
        <strain evidence="3 4">WB 4.1-42</strain>
    </source>
</reference>
<dbReference type="Gene3D" id="3.20.20.80">
    <property type="entry name" value="Glycosidases"/>
    <property type="match status" value="2"/>
</dbReference>
<dbReference type="OrthoDB" id="9806009at2"/>
<feature type="chain" id="PRO_5002003773" description="Glycosyl hydrolase family 13 catalytic domain-containing protein" evidence="1">
    <location>
        <begin position="20"/>
        <end position="451"/>
    </location>
</feature>
<dbReference type="SUPFAM" id="SSF51011">
    <property type="entry name" value="Glycosyl hydrolase domain"/>
    <property type="match status" value="1"/>
</dbReference>
<accession>A0A0A2MSJ4</accession>
<evidence type="ECO:0000313" key="4">
    <source>
        <dbReference type="Proteomes" id="UP000030111"/>
    </source>
</evidence>
<dbReference type="RefSeq" id="WP_026990056.1">
    <property type="nucleotide sequence ID" value="NZ_AUGP01000008.1"/>
</dbReference>